<comment type="similarity">
    <text evidence="2 8">Belongs to the CorA metal ion transporter (MIT) (TC 1.A.35) family.</text>
</comment>
<keyword evidence="8" id="KW-0460">Magnesium</keyword>
<feature type="transmembrane region" description="Helical" evidence="8">
    <location>
        <begin position="333"/>
        <end position="353"/>
    </location>
</feature>
<evidence type="ECO:0000256" key="8">
    <source>
        <dbReference type="RuleBase" id="RU362010"/>
    </source>
</evidence>
<dbReference type="PANTHER" id="PTHR46494:SF1">
    <property type="entry name" value="CORA FAMILY METAL ION TRANSPORTER (EUROFUNG)"/>
    <property type="match status" value="1"/>
</dbReference>
<evidence type="ECO:0000313" key="9">
    <source>
        <dbReference type="EMBL" id="UZJ23947.1"/>
    </source>
</evidence>
<evidence type="ECO:0000256" key="5">
    <source>
        <dbReference type="ARBA" id="ARBA00022692"/>
    </source>
</evidence>
<dbReference type="InterPro" id="IPR004488">
    <property type="entry name" value="Mg/Co-transport_prot_CorA"/>
</dbReference>
<keyword evidence="8" id="KW-0406">Ion transport</keyword>
<evidence type="ECO:0000256" key="2">
    <source>
        <dbReference type="ARBA" id="ARBA00009765"/>
    </source>
</evidence>
<feature type="transmembrane region" description="Helical" evidence="8">
    <location>
        <begin position="302"/>
        <end position="321"/>
    </location>
</feature>
<comment type="function">
    <text evidence="8">Mediates influx of magnesium ions.</text>
</comment>
<evidence type="ECO:0000256" key="7">
    <source>
        <dbReference type="ARBA" id="ARBA00023136"/>
    </source>
</evidence>
<keyword evidence="7 8" id="KW-0472">Membrane</keyword>
<dbReference type="Gene3D" id="1.20.58.340">
    <property type="entry name" value="Magnesium transport protein CorA, transmembrane region"/>
    <property type="match status" value="2"/>
</dbReference>
<name>A0ABY6NX25_9NOCA</name>
<protein>
    <recommendedName>
        <fullName evidence="8">Magnesium transport protein CorA</fullName>
    </recommendedName>
</protein>
<evidence type="ECO:0000313" key="10">
    <source>
        <dbReference type="Proteomes" id="UP001164965"/>
    </source>
</evidence>
<dbReference type="SUPFAM" id="SSF143865">
    <property type="entry name" value="CorA soluble domain-like"/>
    <property type="match status" value="1"/>
</dbReference>
<dbReference type="RefSeq" id="WP_265382055.1">
    <property type="nucleotide sequence ID" value="NZ_CP110615.1"/>
</dbReference>
<sequence>MPTLPSLRPPVRGAKAVPSLQKLSLPASEAVVDCAVYVCGIRQPGRWTHAGALAEVRRRGEGFVWVGLHAPDAGQMTSVAETFGLHDLAAEDAVHAHQRPKLERYDDTLFMVVKTVTYVAHESIDTAKEIVESGEIMVFVGADFVVTVRHGEHSALGTLRASLEADPEQLALGPAAVLHRIADHVVDSYLEVADAVEGDIDALEEQIFSPRTNVDIEQIYLMKREVVEFRRAVAPLGVPLKRLVADRSTLVPKEIRRYFRDVDDHQTAVAERVAAYDEVLNTLVDAALAKVTVQQNGDMRKIAAYAAIITVPTMIAGIYGMNFEHMPELGTQYGYPVVLVVMVAICGLLWRGFRRNGWL</sequence>
<gene>
    <name evidence="8 9" type="primary">corA</name>
    <name evidence="9" type="ORF">RHODO2019_12225</name>
</gene>
<keyword evidence="10" id="KW-1185">Reference proteome</keyword>
<accession>A0ABY6NX25</accession>
<dbReference type="EMBL" id="CP110615">
    <property type="protein sequence ID" value="UZJ23947.1"/>
    <property type="molecule type" value="Genomic_DNA"/>
</dbReference>
<dbReference type="InterPro" id="IPR045863">
    <property type="entry name" value="CorA_TM1_TM2"/>
</dbReference>
<evidence type="ECO:0000256" key="1">
    <source>
        <dbReference type="ARBA" id="ARBA00004651"/>
    </source>
</evidence>
<dbReference type="CDD" id="cd12830">
    <property type="entry name" value="MtCorA-like"/>
    <property type="match status" value="1"/>
</dbReference>
<dbReference type="NCBIfam" id="TIGR00383">
    <property type="entry name" value="corA"/>
    <property type="match status" value="1"/>
</dbReference>
<dbReference type="PANTHER" id="PTHR46494">
    <property type="entry name" value="CORA FAMILY METAL ION TRANSPORTER (EUROFUNG)"/>
    <property type="match status" value="1"/>
</dbReference>
<comment type="subcellular location">
    <subcellularLocation>
        <location evidence="1">Cell membrane</location>
        <topology evidence="1">Multi-pass membrane protein</topology>
    </subcellularLocation>
    <subcellularLocation>
        <location evidence="8">Membrane</location>
        <topology evidence="8">Multi-pass membrane protein</topology>
    </subcellularLocation>
</comment>
<dbReference type="InterPro" id="IPR045861">
    <property type="entry name" value="CorA_cytoplasmic_dom"/>
</dbReference>
<keyword evidence="6 8" id="KW-1133">Transmembrane helix</keyword>
<evidence type="ECO:0000256" key="6">
    <source>
        <dbReference type="ARBA" id="ARBA00022989"/>
    </source>
</evidence>
<dbReference type="Pfam" id="PF01544">
    <property type="entry name" value="CorA"/>
    <property type="match status" value="1"/>
</dbReference>
<evidence type="ECO:0000256" key="4">
    <source>
        <dbReference type="ARBA" id="ARBA00022475"/>
    </source>
</evidence>
<dbReference type="SUPFAM" id="SSF144083">
    <property type="entry name" value="Magnesium transport protein CorA, transmembrane region"/>
    <property type="match status" value="1"/>
</dbReference>
<dbReference type="Gene3D" id="3.30.460.20">
    <property type="entry name" value="CorA soluble domain-like"/>
    <property type="match status" value="1"/>
</dbReference>
<reference evidence="9" key="1">
    <citation type="submission" date="2022-10" db="EMBL/GenBank/DDBJ databases">
        <title>Rhodococcus sp.75.</title>
        <authorList>
            <person name="Sun M."/>
        </authorList>
    </citation>
    <scope>NUCLEOTIDE SEQUENCE</scope>
    <source>
        <strain evidence="9">75</strain>
    </source>
</reference>
<keyword evidence="4 8" id="KW-1003">Cell membrane</keyword>
<keyword evidence="3 8" id="KW-0813">Transport</keyword>
<dbReference type="InterPro" id="IPR002523">
    <property type="entry name" value="MgTranspt_CorA/ZnTranspt_ZntB"/>
</dbReference>
<evidence type="ECO:0000256" key="3">
    <source>
        <dbReference type="ARBA" id="ARBA00022448"/>
    </source>
</evidence>
<proteinExistence type="inferred from homology"/>
<keyword evidence="5 8" id="KW-0812">Transmembrane</keyword>
<organism evidence="9 10">
    <name type="scientific">Rhodococcus antarcticus</name>
    <dbReference type="NCBI Taxonomy" id="2987751"/>
    <lineage>
        <taxon>Bacteria</taxon>
        <taxon>Bacillati</taxon>
        <taxon>Actinomycetota</taxon>
        <taxon>Actinomycetes</taxon>
        <taxon>Mycobacteriales</taxon>
        <taxon>Nocardiaceae</taxon>
        <taxon>Rhodococcus</taxon>
    </lineage>
</organism>
<dbReference type="Proteomes" id="UP001164965">
    <property type="component" value="Chromosome"/>
</dbReference>